<dbReference type="Pfam" id="PF00884">
    <property type="entry name" value="Sulfatase"/>
    <property type="match status" value="1"/>
</dbReference>
<dbReference type="PANTHER" id="PTHR42693">
    <property type="entry name" value="ARYLSULFATASE FAMILY MEMBER"/>
    <property type="match status" value="1"/>
</dbReference>
<organism evidence="6 7">
    <name type="scientific">Paracidovorax wautersii</name>
    <dbReference type="NCBI Taxonomy" id="1177982"/>
    <lineage>
        <taxon>Bacteria</taxon>
        <taxon>Pseudomonadati</taxon>
        <taxon>Pseudomonadota</taxon>
        <taxon>Betaproteobacteria</taxon>
        <taxon>Burkholderiales</taxon>
        <taxon>Comamonadaceae</taxon>
        <taxon>Paracidovorax</taxon>
    </lineage>
</organism>
<keyword evidence="2" id="KW-0479">Metal-binding</keyword>
<keyword evidence="4" id="KW-0106">Calcium</keyword>
<dbReference type="InterPro" id="IPR024607">
    <property type="entry name" value="Sulfatase_CS"/>
</dbReference>
<dbReference type="Gene3D" id="3.40.720.10">
    <property type="entry name" value="Alkaline Phosphatase, subunit A"/>
    <property type="match status" value="1"/>
</dbReference>
<dbReference type="InterPro" id="IPR017850">
    <property type="entry name" value="Alkaline_phosphatase_core_sf"/>
</dbReference>
<comment type="caution">
    <text evidence="6">The sequence shown here is derived from an EMBL/GenBank/DDBJ whole genome shotgun (WGS) entry which is preliminary data.</text>
</comment>
<dbReference type="Proteomes" id="UP000461670">
    <property type="component" value="Unassembled WGS sequence"/>
</dbReference>
<dbReference type="InterPro" id="IPR050738">
    <property type="entry name" value="Sulfatase"/>
</dbReference>
<dbReference type="SUPFAM" id="SSF53649">
    <property type="entry name" value="Alkaline phosphatase-like"/>
    <property type="match status" value="1"/>
</dbReference>
<feature type="domain" description="Sulfatase N-terminal" evidence="5">
    <location>
        <begin position="5"/>
        <end position="321"/>
    </location>
</feature>
<accession>A0A7V8FR80</accession>
<dbReference type="GO" id="GO:0004065">
    <property type="term" value="F:arylsulfatase activity"/>
    <property type="evidence" value="ECO:0007669"/>
    <property type="project" value="TreeGrafter"/>
</dbReference>
<protein>
    <submittedName>
        <fullName evidence="6">Arylsulfatase</fullName>
    </submittedName>
</protein>
<dbReference type="GO" id="GO:0046872">
    <property type="term" value="F:metal ion binding"/>
    <property type="evidence" value="ECO:0007669"/>
    <property type="project" value="UniProtKB-KW"/>
</dbReference>
<dbReference type="EMBL" id="WNDQ01000008">
    <property type="protein sequence ID" value="KAF1022889.1"/>
    <property type="molecule type" value="Genomic_DNA"/>
</dbReference>
<dbReference type="InterPro" id="IPR000917">
    <property type="entry name" value="Sulfatase_N"/>
</dbReference>
<dbReference type="Gene3D" id="3.30.1120.10">
    <property type="match status" value="1"/>
</dbReference>
<name>A0A7V8FR80_9BURK</name>
<keyword evidence="3" id="KW-0378">Hydrolase</keyword>
<dbReference type="PROSITE" id="PS00149">
    <property type="entry name" value="SULFATASE_2"/>
    <property type="match status" value="1"/>
</dbReference>
<gene>
    <name evidence="6" type="primary">atsA</name>
    <name evidence="6" type="ORF">GAK30_00828</name>
</gene>
<reference evidence="7" key="1">
    <citation type="journal article" date="2020" name="MBio">
        <title>Horizontal gene transfer to a defensive symbiont with a reduced genome amongst a multipartite beetle microbiome.</title>
        <authorList>
            <person name="Waterworth S.C."/>
            <person name="Florez L.V."/>
            <person name="Rees E.R."/>
            <person name="Hertweck C."/>
            <person name="Kaltenpoth M."/>
            <person name="Kwan J.C."/>
        </authorList>
    </citation>
    <scope>NUCLEOTIDE SEQUENCE [LARGE SCALE GENOMIC DNA]</scope>
</reference>
<evidence type="ECO:0000256" key="4">
    <source>
        <dbReference type="ARBA" id="ARBA00022837"/>
    </source>
</evidence>
<dbReference type="PANTHER" id="PTHR42693:SF53">
    <property type="entry name" value="ENDO-4-O-SULFATASE"/>
    <property type="match status" value="1"/>
</dbReference>
<evidence type="ECO:0000256" key="3">
    <source>
        <dbReference type="ARBA" id="ARBA00022801"/>
    </source>
</evidence>
<evidence type="ECO:0000256" key="1">
    <source>
        <dbReference type="ARBA" id="ARBA00008779"/>
    </source>
</evidence>
<evidence type="ECO:0000313" key="6">
    <source>
        <dbReference type="EMBL" id="KAF1022889.1"/>
    </source>
</evidence>
<evidence type="ECO:0000313" key="7">
    <source>
        <dbReference type="Proteomes" id="UP000461670"/>
    </source>
</evidence>
<sequence length="448" mass="49925">MSTSPNILFILADDLGWADLGVYGQTDFDTPHLDRLAGEGVRFTQAYANSAVCSATRFALITGRYQYRLPGGLEEPLVRVADGLGLPPEHPTLPSLLKAQGYDTALIGKWHLGRPPQYGPLKSGYDSFFGNHAGAIDYFTHKPGVGEHLAPDLWEGDVPVERTGYYTQILADEATRYIEQRPAGSAPFFLSLHFTAPHWPWEGPGDEAVSRDIKDLFHADGGSLKKYAEIVQALDAAVGQVLAAVEASGQGDNTLVVFTSDNGGERFSQNWPFIGQKTELLEGGLRVPTLLRWRARLAPQVQEQVTITADWLPTLLAAAGAAPHPDYPSDGENILPILEGQAPPHPRTLYWRYKAQSQRALRDGDLKYLRINDNEFLFDVVTDVRERANLKDRRPHDFARLKALWEQFDTQFLPITDEVFTHGITPDVQADRYVPTHLRRTPPQVRRD</sequence>
<comment type="similarity">
    <text evidence="1">Belongs to the sulfatase family.</text>
</comment>
<proteinExistence type="inferred from homology"/>
<evidence type="ECO:0000256" key="2">
    <source>
        <dbReference type="ARBA" id="ARBA00022723"/>
    </source>
</evidence>
<dbReference type="AlphaFoldDB" id="A0A7V8FR80"/>
<evidence type="ECO:0000259" key="5">
    <source>
        <dbReference type="Pfam" id="PF00884"/>
    </source>
</evidence>